<evidence type="ECO:0000256" key="1">
    <source>
        <dbReference type="SAM" id="Phobius"/>
    </source>
</evidence>
<reference evidence="3" key="1">
    <citation type="submission" date="2016-05" db="EMBL/GenBank/DDBJ databases">
        <authorList>
            <person name="Baek K."/>
            <person name="Yang S.-J."/>
        </authorList>
    </citation>
    <scope>NUCLEOTIDE SEQUENCE [LARGE SCALE GENOMIC DNA]</scope>
    <source>
        <strain evidence="3">ST58-10</strain>
    </source>
</reference>
<organism evidence="2 3">
    <name type="scientific">Marinobacterium aestuarii</name>
    <dbReference type="NCBI Taxonomy" id="1821621"/>
    <lineage>
        <taxon>Bacteria</taxon>
        <taxon>Pseudomonadati</taxon>
        <taxon>Pseudomonadota</taxon>
        <taxon>Gammaproteobacteria</taxon>
        <taxon>Oceanospirillales</taxon>
        <taxon>Oceanospirillaceae</taxon>
        <taxon>Marinobacterium</taxon>
    </lineage>
</organism>
<dbReference type="RefSeq" id="WP_067382333.1">
    <property type="nucleotide sequence ID" value="NZ_CP015839.1"/>
</dbReference>
<dbReference type="AlphaFoldDB" id="A0A1A9EYU6"/>
<dbReference type="STRING" id="1821621.A8C75_11670"/>
<evidence type="ECO:0000313" key="3">
    <source>
        <dbReference type="Proteomes" id="UP000078070"/>
    </source>
</evidence>
<keyword evidence="1" id="KW-1133">Transmembrane helix</keyword>
<gene>
    <name evidence="2" type="ORF">A8C75_11670</name>
</gene>
<keyword evidence="1" id="KW-0472">Membrane</keyword>
<dbReference type="KEGG" id="mars:A8C75_11670"/>
<dbReference type="Proteomes" id="UP000078070">
    <property type="component" value="Chromosome"/>
</dbReference>
<feature type="transmembrane region" description="Helical" evidence="1">
    <location>
        <begin position="6"/>
        <end position="29"/>
    </location>
</feature>
<dbReference type="EMBL" id="CP015839">
    <property type="protein sequence ID" value="ANG63065.1"/>
    <property type="molecule type" value="Genomic_DNA"/>
</dbReference>
<sequence>MNVPGLPAIDITLLFYIAIASVLLFFMHAELRLSSRYRRSLVAWKELKTLLGSGQSDIDLKALSGMLTNLIHQFFVPVERSGASDDTQPSVELAKVNTHYLVTVPAATLVPYQPTSPYRFVPALLTTIGVLGTFLGISLGLADFQSTGGGSEALMKSATSLLDGMKTAFYTSLAGLAASIVFMAWHASLSKAREKRHRALSGAFQELCLSVSPVTLLHKLDPSNQQELIAKQLAAADATTASNEQLVKVVSEMGDVFKKFDSDTISASVSKAVSQSVEHSIAPHLASISESIKDLREIKEQSAREVVELLVGTLRSEVVEPFAQQSAEFVQTTGRMAAVIEHSNQQLAQAVGDVGAVFEKFNSDTISESVSKAVTQSVERSIAPHLASIGESIKDLREIKEQSAREVVELLVGTLRSEVVEPFAQQSGEFVQTAGRMADVVERSTTSVERLSGEMSKVMEGLDATTRSLNQFQQDTLTKLSQFAESLSTILAQFKDDTEGALSRVAEEIQRALNQSIEGMDAQRSAFEQSAQRASQAFAEQNESLKNIGLESSALMRDAKQNLLDGLSNIDDKVKAMSSVAQQELERFRLEYQANLTEFFDLQANLLEKTLGEQRAGLASVVEDFRAAFVEENTLRKQQYLAIDQQYSQLKDGVTLVQELVEAIGMNKAGAFSQLEDASNAISAQVGKLRYSYEEAAARFNKMTEQMPEAMTGYFERANSSHTRFFDNFDEAAAQVHGKLADAANLLVTAMQQIEMQLIDEKVS</sequence>
<evidence type="ECO:0000313" key="2">
    <source>
        <dbReference type="EMBL" id="ANG63065.1"/>
    </source>
</evidence>
<reference evidence="2 3" key="2">
    <citation type="journal article" date="2018" name="Int. J. Syst. Evol. Microbiol.">
        <title>Marinobacterium aestuarii sp. nov., a benzene-degrading marine bacterium isolated from estuary sediment.</title>
        <authorList>
            <person name="Bae S.S."/>
            <person name="Jung J."/>
            <person name="Chung D."/>
            <person name="Baek K."/>
        </authorList>
    </citation>
    <scope>NUCLEOTIDE SEQUENCE [LARGE SCALE GENOMIC DNA]</scope>
    <source>
        <strain evidence="2 3">ST58-10</strain>
    </source>
</reference>
<proteinExistence type="predicted"/>
<keyword evidence="1" id="KW-0812">Transmembrane</keyword>
<feature type="transmembrane region" description="Helical" evidence="1">
    <location>
        <begin position="120"/>
        <end position="142"/>
    </location>
</feature>
<dbReference type="OrthoDB" id="9798009at2"/>
<name>A0A1A9EYU6_9GAMM</name>
<accession>A0A1A9EYU6</accession>
<protein>
    <submittedName>
        <fullName evidence="2">Uncharacterized protein</fullName>
    </submittedName>
</protein>
<feature type="transmembrane region" description="Helical" evidence="1">
    <location>
        <begin position="168"/>
        <end position="188"/>
    </location>
</feature>
<keyword evidence="3" id="KW-1185">Reference proteome</keyword>